<dbReference type="PRINTS" id="PR00248">
    <property type="entry name" value="GPCRMGR"/>
</dbReference>
<sequence>FISIVNGILCIARHSHFSFFVFVLFILSFCSLDFSVFQWVQTMVFAIEQINHDPSLLPNVTLGYRIYDNCVKLPVALKAASALIGGLDDTITDNTCKGTPPVLAIVGDPVSTHAIAISRILSLFRIPLISIVQIMIDFNMELKSSMIRIIRHYGWTWVGGIATDDDYGQYAIRNFIEDFKNFGCISFIETIPTVNQKAQIIQIVNTIKQSTAKVIVIFSSIADVTALVKETVRQNITGRQWIASEGWSTSSVLASKENFGQFDGTIGIAIRKGNILGLKDFLLEIRPKYDASNNLVIQFWERLFGCKFENSSILINNVLCNETELISGTFTGYTDVSELRAAYNVYKAVYAIAHALHSLALCKNGQGPFGNSTCADIANVQPWQVRIIPNVFLHFQSLCSKSCQPGSRKANRKGEPICCFDCIPCAEGEISNQTDSIECLKCLGDFWSNRGRSQCVLKEIEYLSYDDAMGITLSTVSAFGACLSLGVLAVFIYYRNTPVVKANNSELSFLLLVSLTFCFLCALCFIGQPSHLTCMLRHVVFGISFVLCISCILVKTIVVIMAFKSTLPGTNLMKWFGVAQQRGTVVFFTLIQSIICIIWLSTNPPGPLKNTKYQNGKIIFECNIGSVTGFSSVLGYIGLLACICFLSAFLARKLPDNFNEAKFITFSMLIFCAVWITFIPAYVSSPGKYTVAVEVFAILASSYGILFAIFAPKCYIILFKPEKNTKKFFFLCPVYLLF</sequence>
<accession>A0A8C4SH21</accession>
<evidence type="ECO:0000256" key="11">
    <source>
        <dbReference type="ARBA" id="ARBA00023224"/>
    </source>
</evidence>
<dbReference type="PROSITE" id="PS50259">
    <property type="entry name" value="G_PROTEIN_RECEP_F3_4"/>
    <property type="match status" value="1"/>
</dbReference>
<evidence type="ECO:0000256" key="3">
    <source>
        <dbReference type="ARBA" id="ARBA00022475"/>
    </source>
</evidence>
<dbReference type="Pfam" id="PF01094">
    <property type="entry name" value="ANF_receptor"/>
    <property type="match status" value="1"/>
</dbReference>
<feature type="transmembrane region" description="Helical" evidence="12">
    <location>
        <begin position="695"/>
        <end position="718"/>
    </location>
</feature>
<dbReference type="PROSITE" id="PS00981">
    <property type="entry name" value="G_PROTEIN_RECEP_F3_3"/>
    <property type="match status" value="1"/>
</dbReference>
<feature type="transmembrane region" description="Helical" evidence="12">
    <location>
        <begin position="19"/>
        <end position="40"/>
    </location>
</feature>
<evidence type="ECO:0000256" key="4">
    <source>
        <dbReference type="ARBA" id="ARBA00022692"/>
    </source>
</evidence>
<dbReference type="PANTHER" id="PTHR24061">
    <property type="entry name" value="CALCIUM-SENSING RECEPTOR-RELATED"/>
    <property type="match status" value="1"/>
</dbReference>
<feature type="transmembrane region" description="Helical" evidence="12">
    <location>
        <begin position="506"/>
        <end position="528"/>
    </location>
</feature>
<dbReference type="Gene3D" id="2.10.50.30">
    <property type="entry name" value="GPCR, family 3, nine cysteines domain"/>
    <property type="match status" value="1"/>
</dbReference>
<evidence type="ECO:0000313" key="15">
    <source>
        <dbReference type="Proteomes" id="UP000694620"/>
    </source>
</evidence>
<keyword evidence="6 12" id="KW-1133">Transmembrane helix</keyword>
<dbReference type="InterPro" id="IPR017978">
    <property type="entry name" value="GPCR_3_C"/>
</dbReference>
<evidence type="ECO:0000256" key="8">
    <source>
        <dbReference type="ARBA" id="ARBA00023136"/>
    </source>
</evidence>
<feature type="transmembrane region" description="Helical" evidence="12">
    <location>
        <begin position="633"/>
        <end position="651"/>
    </location>
</feature>
<dbReference type="FunFam" id="2.10.50.30:FF:000002">
    <property type="entry name" value="Vomeronasal 2 receptor, h1"/>
    <property type="match status" value="1"/>
</dbReference>
<protein>
    <recommendedName>
        <fullName evidence="13">G-protein coupled receptors family 3 profile domain-containing protein</fullName>
    </recommendedName>
</protein>
<evidence type="ECO:0000259" key="13">
    <source>
        <dbReference type="PROSITE" id="PS50259"/>
    </source>
</evidence>
<keyword evidence="9" id="KW-0675">Receptor</keyword>
<feature type="transmembrane region" description="Helical" evidence="12">
    <location>
        <begin position="584"/>
        <end position="602"/>
    </location>
</feature>
<dbReference type="GO" id="GO:0005886">
    <property type="term" value="C:plasma membrane"/>
    <property type="evidence" value="ECO:0007669"/>
    <property type="project" value="UniProtKB-SubCell"/>
</dbReference>
<dbReference type="CDD" id="cd15283">
    <property type="entry name" value="7tmC_V2R_pheromone"/>
    <property type="match status" value="1"/>
</dbReference>
<comment type="subcellular location">
    <subcellularLocation>
        <location evidence="1">Cell membrane</location>
        <topology evidence="1">Multi-pass membrane protein</topology>
    </subcellularLocation>
</comment>
<proteinExistence type="inferred from homology"/>
<dbReference type="InterPro" id="IPR017979">
    <property type="entry name" value="GPCR_3_CS"/>
</dbReference>
<dbReference type="Proteomes" id="UP000694620">
    <property type="component" value="Chromosome 2"/>
</dbReference>
<keyword evidence="11" id="KW-0807">Transducer</keyword>
<keyword evidence="10" id="KW-0325">Glycoprotein</keyword>
<dbReference type="Pfam" id="PF00003">
    <property type="entry name" value="7tm_3"/>
    <property type="match status" value="1"/>
</dbReference>
<dbReference type="InterPro" id="IPR001828">
    <property type="entry name" value="ANF_lig-bd_rcpt"/>
</dbReference>
<reference evidence="14" key="2">
    <citation type="submission" date="2025-08" db="UniProtKB">
        <authorList>
            <consortium name="Ensembl"/>
        </authorList>
    </citation>
    <scope>IDENTIFICATION</scope>
</reference>
<comment type="similarity">
    <text evidence="2">Belongs to the G-protein coupled receptor 3 family.</text>
</comment>
<evidence type="ECO:0000313" key="14">
    <source>
        <dbReference type="Ensembl" id="ENSECRP00000016321.1"/>
    </source>
</evidence>
<dbReference type="Ensembl" id="ENSECRT00000016613.1">
    <property type="protein sequence ID" value="ENSECRP00000016321.1"/>
    <property type="gene ID" value="ENSECRG00000010828.1"/>
</dbReference>
<dbReference type="PANTHER" id="PTHR24061:SF418">
    <property type="entry name" value="C-FAMILY ODORANT RECEPTOR OLFCQ19-RELATED"/>
    <property type="match status" value="1"/>
</dbReference>
<keyword evidence="8 12" id="KW-0472">Membrane</keyword>
<dbReference type="FunFam" id="3.40.50.2300:FF:000016">
    <property type="entry name" value="Taste 1 receptor member 2"/>
    <property type="match status" value="1"/>
</dbReference>
<evidence type="ECO:0000256" key="10">
    <source>
        <dbReference type="ARBA" id="ARBA00023180"/>
    </source>
</evidence>
<feature type="transmembrane region" description="Helical" evidence="12">
    <location>
        <begin position="540"/>
        <end position="563"/>
    </location>
</feature>
<keyword evidence="4 12" id="KW-0812">Transmembrane</keyword>
<evidence type="ECO:0000256" key="2">
    <source>
        <dbReference type="ARBA" id="ARBA00007242"/>
    </source>
</evidence>
<dbReference type="InterPro" id="IPR004073">
    <property type="entry name" value="GPCR_3_vmron_rcpt_2"/>
</dbReference>
<dbReference type="Pfam" id="PF07562">
    <property type="entry name" value="NCD3G"/>
    <property type="match status" value="1"/>
</dbReference>
<dbReference type="InterPro" id="IPR028082">
    <property type="entry name" value="Peripla_BP_I"/>
</dbReference>
<evidence type="ECO:0000256" key="9">
    <source>
        <dbReference type="ARBA" id="ARBA00023170"/>
    </source>
</evidence>
<name>A0A8C4SH21_ERPCA</name>
<keyword evidence="15" id="KW-1185">Reference proteome</keyword>
<evidence type="ECO:0000256" key="6">
    <source>
        <dbReference type="ARBA" id="ARBA00022989"/>
    </source>
</evidence>
<dbReference type="Gene3D" id="3.40.50.2300">
    <property type="match status" value="2"/>
</dbReference>
<dbReference type="GO" id="GO:0004930">
    <property type="term" value="F:G protein-coupled receptor activity"/>
    <property type="evidence" value="ECO:0007669"/>
    <property type="project" value="UniProtKB-KW"/>
</dbReference>
<feature type="domain" description="G-protein coupled receptors family 3 profile" evidence="13">
    <location>
        <begin position="469"/>
        <end position="727"/>
    </location>
</feature>
<dbReference type="SUPFAM" id="SSF53822">
    <property type="entry name" value="Periplasmic binding protein-like I"/>
    <property type="match status" value="1"/>
</dbReference>
<dbReference type="InterPro" id="IPR000337">
    <property type="entry name" value="GPCR_3"/>
</dbReference>
<dbReference type="InterPro" id="IPR000068">
    <property type="entry name" value="GPCR_3_Ca_sens_rcpt-rel"/>
</dbReference>
<dbReference type="AlphaFoldDB" id="A0A8C4SH21"/>
<feature type="transmembrane region" description="Helical" evidence="12">
    <location>
        <begin position="663"/>
        <end position="683"/>
    </location>
</feature>
<organism evidence="14 15">
    <name type="scientific">Erpetoichthys calabaricus</name>
    <name type="common">Rope fish</name>
    <name type="synonym">Calamoichthys calabaricus</name>
    <dbReference type="NCBI Taxonomy" id="27687"/>
    <lineage>
        <taxon>Eukaryota</taxon>
        <taxon>Metazoa</taxon>
        <taxon>Chordata</taxon>
        <taxon>Craniata</taxon>
        <taxon>Vertebrata</taxon>
        <taxon>Euteleostomi</taxon>
        <taxon>Actinopterygii</taxon>
        <taxon>Polypteriformes</taxon>
        <taxon>Polypteridae</taxon>
        <taxon>Erpetoichthys</taxon>
    </lineage>
</organism>
<keyword evidence="5" id="KW-0732">Signal</keyword>
<reference evidence="14" key="3">
    <citation type="submission" date="2025-09" db="UniProtKB">
        <authorList>
            <consortium name="Ensembl"/>
        </authorList>
    </citation>
    <scope>IDENTIFICATION</scope>
</reference>
<reference evidence="14" key="1">
    <citation type="submission" date="2021-06" db="EMBL/GenBank/DDBJ databases">
        <authorList>
            <consortium name="Wellcome Sanger Institute Data Sharing"/>
        </authorList>
    </citation>
    <scope>NUCLEOTIDE SEQUENCE [LARGE SCALE GENOMIC DNA]</scope>
</reference>
<evidence type="ECO:0000256" key="1">
    <source>
        <dbReference type="ARBA" id="ARBA00004651"/>
    </source>
</evidence>
<keyword evidence="7" id="KW-0297">G-protein coupled receptor</keyword>
<dbReference type="InterPro" id="IPR038550">
    <property type="entry name" value="GPCR_3_9-Cys_sf"/>
</dbReference>
<dbReference type="PRINTS" id="PR01535">
    <property type="entry name" value="VOMERONASL2R"/>
</dbReference>
<gene>
    <name evidence="14" type="primary">LOC114645366</name>
</gene>
<dbReference type="GeneTree" id="ENSGT00940000162782"/>
<feature type="transmembrane region" description="Helical" evidence="12">
    <location>
        <begin position="468"/>
        <end position="494"/>
    </location>
</feature>
<evidence type="ECO:0000256" key="5">
    <source>
        <dbReference type="ARBA" id="ARBA00022729"/>
    </source>
</evidence>
<evidence type="ECO:0000256" key="12">
    <source>
        <dbReference type="SAM" id="Phobius"/>
    </source>
</evidence>
<dbReference type="InterPro" id="IPR011500">
    <property type="entry name" value="GPCR_3_9-Cys_dom"/>
</dbReference>
<evidence type="ECO:0000256" key="7">
    <source>
        <dbReference type="ARBA" id="ARBA00023040"/>
    </source>
</evidence>
<keyword evidence="3" id="KW-1003">Cell membrane</keyword>